<dbReference type="InterPro" id="IPR008962">
    <property type="entry name" value="PapD-like_sf"/>
</dbReference>
<dbReference type="SUPFAM" id="SSF49354">
    <property type="entry name" value="PapD-like"/>
    <property type="match status" value="1"/>
</dbReference>
<reference evidence="7" key="1">
    <citation type="submission" date="2016-11" db="UniProtKB">
        <authorList>
            <consortium name="WormBaseParasite"/>
        </authorList>
    </citation>
    <scope>IDENTIFICATION</scope>
</reference>
<dbReference type="WBParaSite" id="BXY_0264100.1">
    <property type="protein sequence ID" value="BXY_0264100.1"/>
    <property type="gene ID" value="BXY_0264100"/>
</dbReference>
<gene>
    <name evidence="4" type="ORF">BXYJ_LOCUS3797</name>
</gene>
<dbReference type="AlphaFoldDB" id="A0A1I7RPK0"/>
<evidence type="ECO:0000256" key="1">
    <source>
        <dbReference type="RuleBase" id="RU003425"/>
    </source>
</evidence>
<evidence type="ECO:0000313" key="7">
    <source>
        <dbReference type="WBParaSite" id="BXY_0264100.1"/>
    </source>
</evidence>
<organism evidence="5 7">
    <name type="scientific">Bursaphelenchus xylophilus</name>
    <name type="common">Pinewood nematode worm</name>
    <name type="synonym">Aphelenchoides xylophilus</name>
    <dbReference type="NCBI Taxonomy" id="6326"/>
    <lineage>
        <taxon>Eukaryota</taxon>
        <taxon>Metazoa</taxon>
        <taxon>Ecdysozoa</taxon>
        <taxon>Nematoda</taxon>
        <taxon>Chromadorea</taxon>
        <taxon>Rhabditida</taxon>
        <taxon>Tylenchina</taxon>
        <taxon>Tylenchomorpha</taxon>
        <taxon>Aphelenchoidea</taxon>
        <taxon>Aphelenchoididae</taxon>
        <taxon>Bursaphelenchus</taxon>
    </lineage>
</organism>
<evidence type="ECO:0000313" key="4">
    <source>
        <dbReference type="EMBL" id="CAD5214973.1"/>
    </source>
</evidence>
<dbReference type="SMR" id="A0A1I7RPK0"/>
<protein>
    <recommendedName>
        <fullName evidence="1">Major sperm protein</fullName>
    </recommendedName>
</protein>
<keyword evidence="6" id="KW-1185">Reference proteome</keyword>
<dbReference type="Proteomes" id="UP000582659">
    <property type="component" value="Unassembled WGS sequence"/>
</dbReference>
<evidence type="ECO:0000259" key="3">
    <source>
        <dbReference type="PROSITE" id="PS50202"/>
    </source>
</evidence>
<dbReference type="OrthoDB" id="5783490at2759"/>
<evidence type="ECO:0000256" key="2">
    <source>
        <dbReference type="SAM" id="MobiDB-lite"/>
    </source>
</evidence>
<feature type="domain" description="MSP" evidence="3">
    <location>
        <begin position="60"/>
        <end position="197"/>
    </location>
</feature>
<dbReference type="PROSITE" id="PS50202">
    <property type="entry name" value="MSP"/>
    <property type="match status" value="1"/>
</dbReference>
<dbReference type="InterPro" id="IPR013783">
    <property type="entry name" value="Ig-like_fold"/>
</dbReference>
<dbReference type="InterPro" id="IPR000535">
    <property type="entry name" value="MSP_dom"/>
</dbReference>
<dbReference type="EMBL" id="CAJFCV020000002">
    <property type="protein sequence ID" value="CAG9096149.1"/>
    <property type="molecule type" value="Genomic_DNA"/>
</dbReference>
<dbReference type="Proteomes" id="UP000095284">
    <property type="component" value="Unplaced"/>
</dbReference>
<keyword evidence="1" id="KW-0206">Cytoskeleton</keyword>
<dbReference type="Proteomes" id="UP000659654">
    <property type="component" value="Unassembled WGS sequence"/>
</dbReference>
<evidence type="ECO:0000313" key="5">
    <source>
        <dbReference type="Proteomes" id="UP000095284"/>
    </source>
</evidence>
<keyword evidence="1" id="KW-0963">Cytoplasm</keyword>
<dbReference type="Pfam" id="PF00635">
    <property type="entry name" value="Motile_Sperm"/>
    <property type="match status" value="1"/>
</dbReference>
<evidence type="ECO:0000313" key="6">
    <source>
        <dbReference type="Proteomes" id="UP000659654"/>
    </source>
</evidence>
<reference evidence="4" key="2">
    <citation type="submission" date="2020-09" db="EMBL/GenBank/DDBJ databases">
        <authorList>
            <person name="Kikuchi T."/>
        </authorList>
    </citation>
    <scope>NUCLEOTIDE SEQUENCE</scope>
    <source>
        <strain evidence="4">Ka4C1</strain>
    </source>
</reference>
<comment type="function">
    <text evidence="1">Central component in molecular interactions underlying sperm crawling. Forms an extensive filament system that extends from sperm villipoda, along the leading edge of the pseudopod.</text>
</comment>
<name>A0A1I7RPK0_BURXY</name>
<feature type="region of interest" description="Disordered" evidence="2">
    <location>
        <begin position="1"/>
        <end position="66"/>
    </location>
</feature>
<proteinExistence type="predicted"/>
<sequence>MPESKSSPSYGISNAVCQTGSQEDNKANPSPDPATHERAATPAQALTIKKPEKKKHNEYQLGNTPDAEPLLNPKWLVFSADEGYRAPQYATFSITNTEEKTIAFRLRSRDRLFPQMSHSNGILQPKQSVEVICYIPPYDQWPRDVSEYTGKVHKVVVESLIVPDSMTIPKTPKELFSAVRKLFHQTAAKAPLTRIYLKLKIILPIVAGISPPRSVSSSTSAKV</sequence>
<dbReference type="Gene3D" id="2.60.40.10">
    <property type="entry name" value="Immunoglobulins"/>
    <property type="match status" value="1"/>
</dbReference>
<dbReference type="EMBL" id="CAJFDI010000002">
    <property type="protein sequence ID" value="CAD5214973.1"/>
    <property type="molecule type" value="Genomic_DNA"/>
</dbReference>
<accession>A0A1I7RPK0</accession>
<feature type="compositionally biased region" description="Polar residues" evidence="2">
    <location>
        <begin position="1"/>
        <end position="22"/>
    </location>
</feature>